<evidence type="ECO:0000256" key="1">
    <source>
        <dbReference type="SAM" id="SignalP"/>
    </source>
</evidence>
<dbReference type="KEGG" id="kbs:EPA93_30875"/>
<gene>
    <name evidence="2" type="ORF">EPA93_30875</name>
</gene>
<evidence type="ECO:0008006" key="4">
    <source>
        <dbReference type="Google" id="ProtNLM"/>
    </source>
</evidence>
<dbReference type="RefSeq" id="WP_129891212.1">
    <property type="nucleotide sequence ID" value="NZ_CP035758.1"/>
</dbReference>
<name>A0A4P6JYM3_KTERU</name>
<keyword evidence="3" id="KW-1185">Reference proteome</keyword>
<protein>
    <recommendedName>
        <fullName evidence="4">SMP-30/Gluconolactonase/LRE-like region domain-containing protein</fullName>
    </recommendedName>
</protein>
<dbReference type="OrthoDB" id="152464at2"/>
<dbReference type="InterPro" id="IPR011042">
    <property type="entry name" value="6-blade_b-propeller_TolB-like"/>
</dbReference>
<reference evidence="2 3" key="1">
    <citation type="submission" date="2019-01" db="EMBL/GenBank/DDBJ databases">
        <title>Ktedonosporobacter rubrisoli SCAWS-G2.</title>
        <authorList>
            <person name="Huang Y."/>
            <person name="Yan B."/>
        </authorList>
    </citation>
    <scope>NUCLEOTIDE SEQUENCE [LARGE SCALE GENOMIC DNA]</scope>
    <source>
        <strain evidence="2 3">SCAWS-G2</strain>
    </source>
</reference>
<keyword evidence="1" id="KW-0732">Signal</keyword>
<dbReference type="Gene3D" id="2.120.10.30">
    <property type="entry name" value="TolB, C-terminal domain"/>
    <property type="match status" value="1"/>
</dbReference>
<dbReference type="EMBL" id="CP035758">
    <property type="protein sequence ID" value="QBD80146.1"/>
    <property type="molecule type" value="Genomic_DNA"/>
</dbReference>
<dbReference type="InterPro" id="IPR050952">
    <property type="entry name" value="TRIM-NHL_E3_ligases"/>
</dbReference>
<proteinExistence type="predicted"/>
<dbReference type="Proteomes" id="UP000290365">
    <property type="component" value="Chromosome"/>
</dbReference>
<dbReference type="SUPFAM" id="SSF101898">
    <property type="entry name" value="NHL repeat"/>
    <property type="match status" value="1"/>
</dbReference>
<dbReference type="AlphaFoldDB" id="A0A4P6JYM3"/>
<organism evidence="2 3">
    <name type="scientific">Ktedonosporobacter rubrisoli</name>
    <dbReference type="NCBI Taxonomy" id="2509675"/>
    <lineage>
        <taxon>Bacteria</taxon>
        <taxon>Bacillati</taxon>
        <taxon>Chloroflexota</taxon>
        <taxon>Ktedonobacteria</taxon>
        <taxon>Ktedonobacterales</taxon>
        <taxon>Ktedonosporobacteraceae</taxon>
        <taxon>Ktedonosporobacter</taxon>
    </lineage>
</organism>
<dbReference type="CDD" id="cd05819">
    <property type="entry name" value="NHL"/>
    <property type="match status" value="1"/>
</dbReference>
<dbReference type="GO" id="GO:0008270">
    <property type="term" value="F:zinc ion binding"/>
    <property type="evidence" value="ECO:0007669"/>
    <property type="project" value="UniProtKB-KW"/>
</dbReference>
<dbReference type="PROSITE" id="PS51257">
    <property type="entry name" value="PROKAR_LIPOPROTEIN"/>
    <property type="match status" value="1"/>
</dbReference>
<sequence>MFAVRASVICTRILCLFCLFILSACAEQQSSALPSALPYPTQTATRAAHQASASMNVPPTLSPNFAAQKALRHYRSHILLRRFGRPNDLAFDSKGHLLFSDSYNGTINRLNANGTVTILLRGMAGPAGLVVGKDGSLIIAEQRTNRILFLKPRAPSPSVLRTLPGNVSQARCKNGIDGIALDPITETLILPDSPTGDVYRMSLDGKTLTRLATGIVRPVDAAIDQKGNIYVTDECGGALWRITPEGKKTRFGGFGRLNAVAIDSHGNIFVTDLSPKIHALIYLDPQTDKREVLIQQGLLAPQGLAIDAHDRIFLSDSHANIIMELIPAK</sequence>
<accession>A0A4P6JYM3</accession>
<evidence type="ECO:0000313" key="3">
    <source>
        <dbReference type="Proteomes" id="UP000290365"/>
    </source>
</evidence>
<feature type="signal peptide" evidence="1">
    <location>
        <begin position="1"/>
        <end position="26"/>
    </location>
</feature>
<evidence type="ECO:0000313" key="2">
    <source>
        <dbReference type="EMBL" id="QBD80146.1"/>
    </source>
</evidence>
<dbReference type="PANTHER" id="PTHR24104">
    <property type="entry name" value="E3 UBIQUITIN-PROTEIN LIGASE NHLRC1-RELATED"/>
    <property type="match status" value="1"/>
</dbReference>
<dbReference type="PANTHER" id="PTHR24104:SF25">
    <property type="entry name" value="PROTEIN LIN-41"/>
    <property type="match status" value="1"/>
</dbReference>
<feature type="chain" id="PRO_5020376530" description="SMP-30/Gluconolactonase/LRE-like region domain-containing protein" evidence="1">
    <location>
        <begin position="27"/>
        <end position="329"/>
    </location>
</feature>